<dbReference type="SUPFAM" id="SSF51695">
    <property type="entry name" value="PLC-like phosphodiesterases"/>
    <property type="match status" value="1"/>
</dbReference>
<gene>
    <name evidence="8" type="ORF">BDW02DRAFT_502892</name>
</gene>
<dbReference type="AlphaFoldDB" id="A0A6A5KDH5"/>
<dbReference type="PROSITE" id="PS51704">
    <property type="entry name" value="GP_PDE"/>
    <property type="match status" value="1"/>
</dbReference>
<evidence type="ECO:0000256" key="3">
    <source>
        <dbReference type="ARBA" id="ARBA00022729"/>
    </source>
</evidence>
<dbReference type="PANTHER" id="PTHR43620">
    <property type="entry name" value="GLYCEROPHOSPHORYL DIESTER PHOSPHODIESTERASE"/>
    <property type="match status" value="1"/>
</dbReference>
<dbReference type="OrthoDB" id="1058301at2759"/>
<dbReference type="GO" id="GO:0006071">
    <property type="term" value="P:glycerol metabolic process"/>
    <property type="evidence" value="ECO:0007669"/>
    <property type="project" value="UniProtKB-KW"/>
</dbReference>
<dbReference type="EC" id="3.1.4.46" evidence="2"/>
<keyword evidence="3" id="KW-0732">Signal</keyword>
<dbReference type="GO" id="GO:0006629">
    <property type="term" value="P:lipid metabolic process"/>
    <property type="evidence" value="ECO:0007669"/>
    <property type="project" value="InterPro"/>
</dbReference>
<keyword evidence="5" id="KW-0378">Hydrolase</keyword>
<evidence type="ECO:0000256" key="5">
    <source>
        <dbReference type="ARBA" id="ARBA00022801"/>
    </source>
</evidence>
<keyword evidence="9" id="KW-1185">Reference proteome</keyword>
<evidence type="ECO:0000256" key="4">
    <source>
        <dbReference type="ARBA" id="ARBA00022798"/>
    </source>
</evidence>
<dbReference type="InterPro" id="IPR030395">
    <property type="entry name" value="GP_PDE_dom"/>
</dbReference>
<evidence type="ECO:0000259" key="7">
    <source>
        <dbReference type="PROSITE" id="PS51704"/>
    </source>
</evidence>
<comment type="catalytic activity">
    <reaction evidence="6">
        <text>a sn-glycero-3-phosphodiester + H2O = an alcohol + sn-glycerol 3-phosphate + H(+)</text>
        <dbReference type="Rhea" id="RHEA:12969"/>
        <dbReference type="ChEBI" id="CHEBI:15377"/>
        <dbReference type="ChEBI" id="CHEBI:15378"/>
        <dbReference type="ChEBI" id="CHEBI:30879"/>
        <dbReference type="ChEBI" id="CHEBI:57597"/>
        <dbReference type="ChEBI" id="CHEBI:83408"/>
        <dbReference type="EC" id="3.1.4.46"/>
    </reaction>
</comment>
<evidence type="ECO:0000256" key="2">
    <source>
        <dbReference type="ARBA" id="ARBA00012247"/>
    </source>
</evidence>
<organism evidence="8 9">
    <name type="scientific">Decorospora gaudefroyi</name>
    <dbReference type="NCBI Taxonomy" id="184978"/>
    <lineage>
        <taxon>Eukaryota</taxon>
        <taxon>Fungi</taxon>
        <taxon>Dikarya</taxon>
        <taxon>Ascomycota</taxon>
        <taxon>Pezizomycotina</taxon>
        <taxon>Dothideomycetes</taxon>
        <taxon>Pleosporomycetidae</taxon>
        <taxon>Pleosporales</taxon>
        <taxon>Pleosporineae</taxon>
        <taxon>Pleosporaceae</taxon>
        <taxon>Decorospora</taxon>
    </lineage>
</organism>
<dbReference type="Gene3D" id="3.20.20.190">
    <property type="entry name" value="Phosphatidylinositol (PI) phosphodiesterase"/>
    <property type="match status" value="1"/>
</dbReference>
<dbReference type="GO" id="GO:0008889">
    <property type="term" value="F:glycerophosphodiester phosphodiesterase activity"/>
    <property type="evidence" value="ECO:0007669"/>
    <property type="project" value="UniProtKB-EC"/>
</dbReference>
<protein>
    <recommendedName>
        <fullName evidence="2">glycerophosphodiester phosphodiesterase</fullName>
        <ecNumber evidence="2">3.1.4.46</ecNumber>
    </recommendedName>
</protein>
<dbReference type="Pfam" id="PF03009">
    <property type="entry name" value="GDPD"/>
    <property type="match status" value="1"/>
</dbReference>
<accession>A0A6A5KDH5</accession>
<dbReference type="InterPro" id="IPR017946">
    <property type="entry name" value="PLC-like_Pdiesterase_TIM-brl"/>
</dbReference>
<reference evidence="8" key="1">
    <citation type="submission" date="2020-01" db="EMBL/GenBank/DDBJ databases">
        <authorList>
            <consortium name="DOE Joint Genome Institute"/>
            <person name="Haridas S."/>
            <person name="Albert R."/>
            <person name="Binder M."/>
            <person name="Bloem J."/>
            <person name="Labutti K."/>
            <person name="Salamov A."/>
            <person name="Andreopoulos B."/>
            <person name="Baker S.E."/>
            <person name="Barry K."/>
            <person name="Bills G."/>
            <person name="Bluhm B.H."/>
            <person name="Cannon C."/>
            <person name="Castanera R."/>
            <person name="Culley D.E."/>
            <person name="Daum C."/>
            <person name="Ezra D."/>
            <person name="Gonzalez J.B."/>
            <person name="Henrissat B."/>
            <person name="Kuo A."/>
            <person name="Liang C."/>
            <person name="Lipzen A."/>
            <person name="Lutzoni F."/>
            <person name="Magnuson J."/>
            <person name="Mondo S."/>
            <person name="Nolan M."/>
            <person name="Ohm R."/>
            <person name="Pangilinan J."/>
            <person name="Park H.-J."/>
            <person name="Ramirez L."/>
            <person name="Alfaro M."/>
            <person name="Sun H."/>
            <person name="Tritt A."/>
            <person name="Yoshinaga Y."/>
            <person name="Zwiers L.-H."/>
            <person name="Turgeon B.G."/>
            <person name="Goodwin S.B."/>
            <person name="Spatafora J.W."/>
            <person name="Crous P.W."/>
            <person name="Grigoriev I.V."/>
        </authorList>
    </citation>
    <scope>NUCLEOTIDE SEQUENCE</scope>
    <source>
        <strain evidence="8">P77</strain>
    </source>
</reference>
<dbReference type="Proteomes" id="UP000800040">
    <property type="component" value="Unassembled WGS sequence"/>
</dbReference>
<feature type="domain" description="GP-PDE" evidence="7">
    <location>
        <begin position="22"/>
        <end position="347"/>
    </location>
</feature>
<comment type="similarity">
    <text evidence="1">Belongs to the glycerophosphoryl diester phosphodiesterase family.</text>
</comment>
<dbReference type="EMBL" id="ML975337">
    <property type="protein sequence ID" value="KAF1832484.1"/>
    <property type="molecule type" value="Genomic_DNA"/>
</dbReference>
<evidence type="ECO:0000313" key="8">
    <source>
        <dbReference type="EMBL" id="KAF1832484.1"/>
    </source>
</evidence>
<evidence type="ECO:0000256" key="1">
    <source>
        <dbReference type="ARBA" id="ARBA00007277"/>
    </source>
</evidence>
<keyword evidence="4" id="KW-0319">Glycerol metabolism</keyword>
<name>A0A6A5KDH5_9PLEO</name>
<dbReference type="FunFam" id="3.20.20.190:FF:000040">
    <property type="entry name" value="Glycerophosphoryl diester phosphodiesterase family protein"/>
    <property type="match status" value="1"/>
</dbReference>
<dbReference type="PANTHER" id="PTHR43620:SF7">
    <property type="entry name" value="GLYCEROPHOSPHODIESTER PHOSPHODIESTERASE GDPD5-RELATED"/>
    <property type="match status" value="1"/>
</dbReference>
<evidence type="ECO:0000313" key="9">
    <source>
        <dbReference type="Proteomes" id="UP000800040"/>
    </source>
</evidence>
<proteinExistence type="inferred from homology"/>
<sequence length="380" mass="41629">MTDSPLKTKLQSCENKPVSISGFSIGHRGAPLQFPEETVQSLDAAARMGAGVLECDVAFTQDRGLVCRHSLCDLHTTTNILTIPELASKCTVPFTPANGTSPAYALCCTSDITTAEYSTLCGKQDGFNASATTPEDYQNGTPNWRTDLYNTCGTPLTLNEYIDLVDSYPGHRNFTPELKTPPVPMPFNGYTQQQYAQDLIDAFRNKSIAPSRVWLQSFLYDDVLYWLKNDREFGAQAVFLQEYDTPETLAAGMKNLPSVRAAGVNIIAPAIPMLVTIGGPDNNTIVESEYSKAIKANGMDIIAWTFERSGPLATVDAREEYYFNSIANITQYDGQYYVLLDVLANEIGVKGLFSDWAATVTYFANCFGLEGPKGGSYSCE</sequence>
<evidence type="ECO:0000256" key="6">
    <source>
        <dbReference type="ARBA" id="ARBA00047512"/>
    </source>
</evidence>